<name>A0ABV2BYS6_9GAMM</name>
<dbReference type="PROSITE" id="PS00957">
    <property type="entry name" value="NAD_G3PDH"/>
    <property type="match status" value="1"/>
</dbReference>
<dbReference type="InterPro" id="IPR011128">
    <property type="entry name" value="G3P_DH_NAD-dep_N"/>
</dbReference>
<dbReference type="Gene3D" id="1.10.1040.10">
    <property type="entry name" value="N-(1-d-carboxylethyl)-l-norvaline Dehydrogenase, domain 2"/>
    <property type="match status" value="1"/>
</dbReference>
<dbReference type="PIRSF" id="PIRSF000114">
    <property type="entry name" value="Glycerol-3-P_dh"/>
    <property type="match status" value="1"/>
</dbReference>
<dbReference type="Pfam" id="PF07479">
    <property type="entry name" value="NAD_Gly3P_dh_C"/>
    <property type="match status" value="1"/>
</dbReference>
<dbReference type="SUPFAM" id="SSF48179">
    <property type="entry name" value="6-phosphogluconate dehydrogenase C-terminal domain-like"/>
    <property type="match status" value="1"/>
</dbReference>
<proteinExistence type="inferred from homology"/>
<dbReference type="NCBIfam" id="NF000940">
    <property type="entry name" value="PRK00094.1-2"/>
    <property type="match status" value="1"/>
</dbReference>
<dbReference type="InterPro" id="IPR006109">
    <property type="entry name" value="G3P_DH_NAD-dep_C"/>
</dbReference>
<keyword evidence="2" id="KW-1185">Reference proteome</keyword>
<keyword evidence="1" id="KW-0560">Oxidoreductase</keyword>
<accession>A0ABV2BYS6</accession>
<reference evidence="1 2" key="1">
    <citation type="submission" date="2024-06" db="EMBL/GenBank/DDBJ databases">
        <authorList>
            <person name="Li F."/>
        </authorList>
    </citation>
    <scope>NUCLEOTIDE SEQUENCE [LARGE SCALE GENOMIC DNA]</scope>
    <source>
        <strain evidence="1 2">GXAS 311</strain>
    </source>
</reference>
<dbReference type="PANTHER" id="PTHR11728:SF1">
    <property type="entry name" value="GLYCEROL-3-PHOSPHATE DEHYDROGENASE [NAD(+)] 2, CHLOROPLASTIC"/>
    <property type="match status" value="1"/>
</dbReference>
<organism evidence="1 2">
    <name type="scientific">Aliikangiella maris</name>
    <dbReference type="NCBI Taxonomy" id="3162458"/>
    <lineage>
        <taxon>Bacteria</taxon>
        <taxon>Pseudomonadati</taxon>
        <taxon>Pseudomonadota</taxon>
        <taxon>Gammaproteobacteria</taxon>
        <taxon>Oceanospirillales</taxon>
        <taxon>Pleioneaceae</taxon>
        <taxon>Aliikangiella</taxon>
    </lineage>
</organism>
<dbReference type="NCBIfam" id="NF000942">
    <property type="entry name" value="PRK00094.1-4"/>
    <property type="match status" value="1"/>
</dbReference>
<dbReference type="Pfam" id="PF01210">
    <property type="entry name" value="NAD_Gly3P_dh_N"/>
    <property type="match status" value="1"/>
</dbReference>
<dbReference type="PANTHER" id="PTHR11728">
    <property type="entry name" value="GLYCEROL-3-PHOSPHATE DEHYDROGENASE"/>
    <property type="match status" value="1"/>
</dbReference>
<gene>
    <name evidence="1" type="ORF">ABVT43_18190</name>
</gene>
<comment type="caution">
    <text evidence="1">The sequence shown here is derived from an EMBL/GenBank/DDBJ whole genome shotgun (WGS) entry which is preliminary data.</text>
</comment>
<dbReference type="EC" id="1.1.1.94" evidence="1"/>
<dbReference type="Gene3D" id="3.40.50.720">
    <property type="entry name" value="NAD(P)-binding Rossmann-like Domain"/>
    <property type="match status" value="1"/>
</dbReference>
<dbReference type="GO" id="GO:0047952">
    <property type="term" value="F:glycerol-3-phosphate dehydrogenase [NAD(P)+] activity"/>
    <property type="evidence" value="ECO:0007669"/>
    <property type="project" value="UniProtKB-EC"/>
</dbReference>
<protein>
    <submittedName>
        <fullName evidence="1">NAD(P)H-dependent glycerol-3-phosphate dehydrogenase</fullName>
        <ecNumber evidence="1">1.1.1.94</ecNumber>
    </submittedName>
</protein>
<dbReference type="InterPro" id="IPR008927">
    <property type="entry name" value="6-PGluconate_DH-like_C_sf"/>
</dbReference>
<dbReference type="PRINTS" id="PR00077">
    <property type="entry name" value="GPDHDRGNASE"/>
</dbReference>
<dbReference type="SUPFAM" id="SSF51735">
    <property type="entry name" value="NAD(P)-binding Rossmann-fold domains"/>
    <property type="match status" value="1"/>
</dbReference>
<dbReference type="InterPro" id="IPR006168">
    <property type="entry name" value="G3P_DH_NAD-dep"/>
</dbReference>
<evidence type="ECO:0000313" key="1">
    <source>
        <dbReference type="EMBL" id="MET1257079.1"/>
    </source>
</evidence>
<sequence>MADLFNRPIAVLGAGSFGTALAILLARNGNQTILWGRDSAQVKQISLNGENQRYLPGVKLPEKLQVTADFNQAVANAFDILVVTPSYAFSETLQQIRQIKQKQDDLRIIWACKGLEPETSEFLDTRVIEILGENCPKAVLSGPTFAKELAVGSPTAITLGADDGNFASDLSQRLVNDTFRVYLSSDLKGVQFGGAFKNIVAIGAGIADGLGFGANARTALITRGLAEMMRMGEKLGGRKETFTGMAGLGDLILTCTDDQSRNRRFGLAIGKGATIEKAANEIGQVVEGVRNTKEVKHLAEMHGVDMPICQAIYGILYLDQDPKQVARQLLTRTLKVEGD</sequence>
<dbReference type="InterPro" id="IPR036291">
    <property type="entry name" value="NAD(P)-bd_dom_sf"/>
</dbReference>
<dbReference type="Proteomes" id="UP001548189">
    <property type="component" value="Unassembled WGS sequence"/>
</dbReference>
<evidence type="ECO:0000313" key="2">
    <source>
        <dbReference type="Proteomes" id="UP001548189"/>
    </source>
</evidence>
<dbReference type="HAMAP" id="MF_00394">
    <property type="entry name" value="NAD_Glyc3P_dehydrog"/>
    <property type="match status" value="1"/>
</dbReference>
<dbReference type="InterPro" id="IPR013328">
    <property type="entry name" value="6PGD_dom2"/>
</dbReference>
<dbReference type="EMBL" id="JBEVCJ010000034">
    <property type="protein sequence ID" value="MET1257079.1"/>
    <property type="molecule type" value="Genomic_DNA"/>
</dbReference>